<dbReference type="AlphaFoldDB" id="A0AAQ2XJ36"/>
<reference evidence="2" key="1">
    <citation type="submission" date="2023-02" db="EMBL/GenBank/DDBJ databases">
        <title>Complete genome sequence of Lactobacillus ruminis CACC888 isolated from Pig feces.</title>
        <authorList>
            <person name="Park S."/>
            <person name="Park M.A."/>
            <person name="Kim D.-H."/>
            <person name="Kim Y."/>
        </authorList>
    </citation>
    <scope>NUCLEOTIDE SEQUENCE</scope>
    <source>
        <strain evidence="2">CACC888</strain>
    </source>
</reference>
<evidence type="ECO:0000313" key="3">
    <source>
        <dbReference type="Proteomes" id="UP001222683"/>
    </source>
</evidence>
<protein>
    <submittedName>
        <fullName evidence="2">Uncharacterized protein</fullName>
    </submittedName>
</protein>
<organism evidence="2 3">
    <name type="scientific">Ligilactobacillus ruminis</name>
    <dbReference type="NCBI Taxonomy" id="1623"/>
    <lineage>
        <taxon>Bacteria</taxon>
        <taxon>Bacillati</taxon>
        <taxon>Bacillota</taxon>
        <taxon>Bacilli</taxon>
        <taxon>Lactobacillales</taxon>
        <taxon>Lactobacillaceae</taxon>
        <taxon>Ligilactobacillus</taxon>
    </lineage>
</organism>
<proteinExistence type="predicted"/>
<name>A0AAQ2XJ36_9LACO</name>
<gene>
    <name evidence="2" type="ORF">PSR59_02310</name>
</gene>
<evidence type="ECO:0000313" key="2">
    <source>
        <dbReference type="EMBL" id="WDC82487.1"/>
    </source>
</evidence>
<feature type="transmembrane region" description="Helical" evidence="1">
    <location>
        <begin position="84"/>
        <end position="102"/>
    </location>
</feature>
<dbReference type="Proteomes" id="UP001222683">
    <property type="component" value="Chromosome"/>
</dbReference>
<evidence type="ECO:0000256" key="1">
    <source>
        <dbReference type="SAM" id="Phobius"/>
    </source>
</evidence>
<accession>A0AAQ2XJ36</accession>
<keyword evidence="1" id="KW-0812">Transmembrane</keyword>
<keyword evidence="1" id="KW-1133">Transmembrane helix</keyword>
<dbReference type="EMBL" id="CP117692">
    <property type="protein sequence ID" value="WDC82487.1"/>
    <property type="molecule type" value="Genomic_DNA"/>
</dbReference>
<dbReference type="RefSeq" id="WP_273745263.1">
    <property type="nucleotide sequence ID" value="NZ_CP117692.1"/>
</dbReference>
<sequence length="168" mass="18462">MKNITYMTSLLTFYLKGEISTEKNFLSLKIPNTVLALIPLGAQKHNVPVNQLSAVSTSFSLAFKELIIGIIEALFGFASIESSFLVGLIILLVGVSTIITSFKTELRIDTTSGRSYLIPFVVFEKSKAANAEEMLNEIISNRLNDTNSRQVTETQTDAVVDAINNLNK</sequence>
<keyword evidence="1" id="KW-0472">Membrane</keyword>